<dbReference type="SUPFAM" id="SSF53850">
    <property type="entry name" value="Periplasmic binding protein-like II"/>
    <property type="match status" value="1"/>
</dbReference>
<protein>
    <recommendedName>
        <fullName evidence="5">Tripartite tricarboxylate transporter substrate binding protein</fullName>
    </recommendedName>
</protein>
<comment type="similarity">
    <text evidence="1">Belongs to the UPF0065 (bug) family.</text>
</comment>
<dbReference type="AlphaFoldDB" id="A0A0A3I5P5"/>
<gene>
    <name evidence="3" type="ORF">CD29_03640</name>
</gene>
<dbReference type="CDD" id="cd07012">
    <property type="entry name" value="PBP2_Bug_TTT"/>
    <property type="match status" value="1"/>
</dbReference>
<dbReference type="Pfam" id="PF03401">
    <property type="entry name" value="TctC"/>
    <property type="match status" value="1"/>
</dbReference>
<feature type="signal peptide" evidence="2">
    <location>
        <begin position="1"/>
        <end position="18"/>
    </location>
</feature>
<dbReference type="InterPro" id="IPR005064">
    <property type="entry name" value="BUG"/>
</dbReference>
<evidence type="ECO:0000313" key="4">
    <source>
        <dbReference type="Proteomes" id="UP000030416"/>
    </source>
</evidence>
<dbReference type="RefSeq" id="WP_036182897.1">
    <property type="nucleotide sequence ID" value="NZ_AVDA01000003.1"/>
</dbReference>
<organism evidence="3 4">
    <name type="scientific">Ureibacillus manganicus DSM 26584</name>
    <dbReference type="NCBI Taxonomy" id="1384049"/>
    <lineage>
        <taxon>Bacteria</taxon>
        <taxon>Bacillati</taxon>
        <taxon>Bacillota</taxon>
        <taxon>Bacilli</taxon>
        <taxon>Bacillales</taxon>
        <taxon>Caryophanaceae</taxon>
        <taxon>Ureibacillus</taxon>
    </lineage>
</organism>
<name>A0A0A3I5P5_9BACL</name>
<dbReference type="PANTHER" id="PTHR42928">
    <property type="entry name" value="TRICARBOXYLATE-BINDING PROTEIN"/>
    <property type="match status" value="1"/>
</dbReference>
<dbReference type="OrthoDB" id="9780943at2"/>
<keyword evidence="2" id="KW-0732">Signal</keyword>
<evidence type="ECO:0000313" key="3">
    <source>
        <dbReference type="EMBL" id="KGR80054.1"/>
    </source>
</evidence>
<evidence type="ECO:0008006" key="5">
    <source>
        <dbReference type="Google" id="ProtNLM"/>
    </source>
</evidence>
<proteinExistence type="inferred from homology"/>
<dbReference type="PROSITE" id="PS51257">
    <property type="entry name" value="PROKAR_LIPOPROTEIN"/>
    <property type="match status" value="1"/>
</dbReference>
<feature type="chain" id="PRO_5039176944" description="Tripartite tricarboxylate transporter substrate binding protein" evidence="2">
    <location>
        <begin position="19"/>
        <end position="334"/>
    </location>
</feature>
<comment type="caution">
    <text evidence="3">The sequence shown here is derived from an EMBL/GenBank/DDBJ whole genome shotgun (WGS) entry which is preliminary data.</text>
</comment>
<reference evidence="3 4" key="1">
    <citation type="submission" date="2014-02" db="EMBL/GenBank/DDBJ databases">
        <title>Draft genome sequence of Lysinibacillus manganicus DSM 26584T.</title>
        <authorList>
            <person name="Zhang F."/>
            <person name="Wang G."/>
            <person name="Zhang L."/>
        </authorList>
    </citation>
    <scope>NUCLEOTIDE SEQUENCE [LARGE SCALE GENOMIC DNA]</scope>
    <source>
        <strain evidence="3 4">DSM 26584</strain>
    </source>
</reference>
<dbReference type="Proteomes" id="UP000030416">
    <property type="component" value="Unassembled WGS sequence"/>
</dbReference>
<evidence type="ECO:0000256" key="2">
    <source>
        <dbReference type="SAM" id="SignalP"/>
    </source>
</evidence>
<dbReference type="eggNOG" id="COG3181">
    <property type="taxonomic scope" value="Bacteria"/>
</dbReference>
<dbReference type="PANTHER" id="PTHR42928:SF5">
    <property type="entry name" value="BLR1237 PROTEIN"/>
    <property type="match status" value="1"/>
</dbReference>
<dbReference type="InterPro" id="IPR042100">
    <property type="entry name" value="Bug_dom1"/>
</dbReference>
<accession>A0A0A3I5P5</accession>
<sequence>MKKSIVFMLFSLLLVVLAACSDSAGNATNNSSKEAGDSKFPEKSITLMVPFAPGSVNDSVARLLAKLTEKHLPNNKAVVVENVEGGGGIVGMTQLMNAKPDGYSLGYGTVSHVSVLPHFGDAPFTHDSFQPIMKLSASVPMLVVRADAPWNTFDELVTYAKENPGAFNYATTGAGSISNLNMVAVSNALDFEFKNVPYEGGAQGITALLGGNIEGAVVMPSDAKEHIKAGTLKALFVFSQDDSEYETASTLKDYELESGIEAFSMLFAPKNIPAEEIVILNEAFHKATQDPEFIEFTKNINTNITYLGAKESQEEATRTFNLAGELLKNLGLIQ</sequence>
<keyword evidence="4" id="KW-1185">Reference proteome</keyword>
<evidence type="ECO:0000256" key="1">
    <source>
        <dbReference type="ARBA" id="ARBA00006987"/>
    </source>
</evidence>
<dbReference type="Gene3D" id="3.40.190.10">
    <property type="entry name" value="Periplasmic binding protein-like II"/>
    <property type="match status" value="1"/>
</dbReference>
<dbReference type="STRING" id="1384049.CD29_03640"/>
<dbReference type="PIRSF" id="PIRSF017082">
    <property type="entry name" value="YflP"/>
    <property type="match status" value="1"/>
</dbReference>
<dbReference type="Gene3D" id="3.40.190.150">
    <property type="entry name" value="Bordetella uptake gene, domain 1"/>
    <property type="match status" value="1"/>
</dbReference>
<dbReference type="EMBL" id="JPVN01000003">
    <property type="protein sequence ID" value="KGR80054.1"/>
    <property type="molecule type" value="Genomic_DNA"/>
</dbReference>